<dbReference type="EnsemblMetazoa" id="AALFPA23_011679.R16593">
    <property type="protein sequence ID" value="AALFPA23_011679.P16593"/>
    <property type="gene ID" value="AALFPA23_011679"/>
</dbReference>
<keyword evidence="8" id="KW-1185">Reference proteome</keyword>
<proteinExistence type="evidence at transcript level"/>
<dbReference type="CDD" id="cd00093">
    <property type="entry name" value="HTH_XRE"/>
    <property type="match status" value="1"/>
</dbReference>
<feature type="domain" description="HTH cro/C1-type" evidence="5">
    <location>
        <begin position="85"/>
        <end position="135"/>
    </location>
</feature>
<reference evidence="6" key="1">
    <citation type="journal article" date="2014" name="PLoS Negl. Trop. Dis.">
        <title>Identification and characterization of seminal fluid proteins in the Asian tiger mosquito, Aedes albopictus.</title>
        <authorList>
            <person name="Boes K.E."/>
            <person name="Ribeiro J.M."/>
            <person name="Wong A."/>
            <person name="Harrington L.C."/>
            <person name="Wolfner M.F."/>
            <person name="Sirot L.K."/>
        </authorList>
    </citation>
    <scope>NUCLEOTIDE SEQUENCE</scope>
    <source>
        <tissue evidence="6">Reproductive organs</tissue>
    </source>
</reference>
<keyword evidence="2" id="KW-0238">DNA-binding</keyword>
<dbReference type="CTD" id="39842"/>
<gene>
    <name evidence="7" type="primary">109424237</name>
</gene>
<organism evidence="6">
    <name type="scientific">Aedes albopictus</name>
    <name type="common">Asian tiger mosquito</name>
    <name type="synonym">Stegomyia albopicta</name>
    <dbReference type="NCBI Taxonomy" id="7160"/>
    <lineage>
        <taxon>Eukaryota</taxon>
        <taxon>Metazoa</taxon>
        <taxon>Ecdysozoa</taxon>
        <taxon>Arthropoda</taxon>
        <taxon>Hexapoda</taxon>
        <taxon>Insecta</taxon>
        <taxon>Pterygota</taxon>
        <taxon>Neoptera</taxon>
        <taxon>Endopterygota</taxon>
        <taxon>Diptera</taxon>
        <taxon>Nematocera</taxon>
        <taxon>Culicoidea</taxon>
        <taxon>Culicidae</taxon>
        <taxon>Culicinae</taxon>
        <taxon>Aedini</taxon>
        <taxon>Aedes</taxon>
        <taxon>Stegomyia</taxon>
    </lineage>
</organism>
<dbReference type="Pfam" id="PF08523">
    <property type="entry name" value="MBF1"/>
    <property type="match status" value="1"/>
</dbReference>
<dbReference type="GO" id="GO:0003677">
    <property type="term" value="F:DNA binding"/>
    <property type="evidence" value="ECO:0007669"/>
    <property type="project" value="UniProtKB-KW"/>
</dbReference>
<feature type="compositionally biased region" description="Polar residues" evidence="4">
    <location>
        <begin position="21"/>
        <end position="32"/>
    </location>
</feature>
<accession>A0A023EGN3</accession>
<dbReference type="VEuPathDB" id="VectorBase:AALC636_031804"/>
<reference evidence="8" key="2">
    <citation type="journal article" date="2015" name="Proc. Natl. Acad. Sci. U.S.A.">
        <title>Genome sequence of the Asian Tiger mosquito, Aedes albopictus, reveals insights into its biology, genetics, and evolution.</title>
        <authorList>
            <person name="Chen X.G."/>
            <person name="Jiang X."/>
            <person name="Gu J."/>
            <person name="Xu M."/>
            <person name="Wu Y."/>
            <person name="Deng Y."/>
            <person name="Zhang C."/>
            <person name="Bonizzoni M."/>
            <person name="Dermauw W."/>
            <person name="Vontas J."/>
            <person name="Armbruster P."/>
            <person name="Huang X."/>
            <person name="Yang Y."/>
            <person name="Zhang H."/>
            <person name="He W."/>
            <person name="Peng H."/>
            <person name="Liu Y."/>
            <person name="Wu K."/>
            <person name="Chen J."/>
            <person name="Lirakis M."/>
            <person name="Topalis P."/>
            <person name="Van Leeuwen T."/>
            <person name="Hall A.B."/>
            <person name="Jiang X."/>
            <person name="Thorpe C."/>
            <person name="Mueller R.L."/>
            <person name="Sun C."/>
            <person name="Waterhouse R.M."/>
            <person name="Yan G."/>
            <person name="Tu Z.J."/>
            <person name="Fang X."/>
            <person name="James A.A."/>
        </authorList>
    </citation>
    <scope>NUCLEOTIDE SEQUENCE [LARGE SCALE GENOMIC DNA]</scope>
    <source>
        <strain evidence="8">Foshan</strain>
    </source>
</reference>
<dbReference type="OMA" id="GKNKSCK"/>
<evidence type="ECO:0000313" key="7">
    <source>
        <dbReference type="EnsemblMetazoa" id="AALFPA23_011679.P16593"/>
    </source>
</evidence>
<dbReference type="GO" id="GO:0005634">
    <property type="term" value="C:nucleus"/>
    <property type="evidence" value="ECO:0007669"/>
    <property type="project" value="TreeGrafter"/>
</dbReference>
<name>A0A023EGN3_AEDAL</name>
<dbReference type="EMBL" id="GAPW01005622">
    <property type="protein sequence ID" value="JAC07976.1"/>
    <property type="molecule type" value="mRNA"/>
</dbReference>
<dbReference type="PANTHER" id="PTHR10245:SF15">
    <property type="entry name" value="ENDOTHELIAL DIFFERENTIATION-RELATED FACTOR 1"/>
    <property type="match status" value="1"/>
</dbReference>
<dbReference type="InterPro" id="IPR013729">
    <property type="entry name" value="MBF1_N"/>
</dbReference>
<feature type="region of interest" description="Disordered" evidence="4">
    <location>
        <begin position="1"/>
        <end position="58"/>
    </location>
</feature>
<dbReference type="PROSITE" id="PS50943">
    <property type="entry name" value="HTH_CROC1"/>
    <property type="match status" value="1"/>
</dbReference>
<keyword evidence="3" id="KW-0804">Transcription</keyword>
<evidence type="ECO:0000313" key="6">
    <source>
        <dbReference type="EMBL" id="JAC07976.1"/>
    </source>
</evidence>
<dbReference type="SMART" id="SM00530">
    <property type="entry name" value="HTH_XRE"/>
    <property type="match status" value="1"/>
</dbReference>
<dbReference type="SUPFAM" id="SSF47413">
    <property type="entry name" value="lambda repressor-like DNA-binding domains"/>
    <property type="match status" value="1"/>
</dbReference>
<dbReference type="AlphaFoldDB" id="A0A023EGN3"/>
<dbReference type="InterPro" id="IPR001387">
    <property type="entry name" value="Cro/C1-type_HTH"/>
</dbReference>
<dbReference type="VEuPathDB" id="VectorBase:AALFPA_053768"/>
<dbReference type="Pfam" id="PF01381">
    <property type="entry name" value="HTH_3"/>
    <property type="match status" value="1"/>
</dbReference>
<sequence length="147" mass="16115">MSESDWDTVTVLRKKAPKASSLKTESAVNQARRQGLAVETSQKFNAGTNKQHTAPKNTAKLDREHEELKHKQVSHSVSKLIMQGRQAKGLSQKDLATKICEKPQIVNDYEAGRGIPNNLILGKIERVIGIKLRGKDIGTPVAPPGTK</sequence>
<dbReference type="VEuPathDB" id="VectorBase:AALF003031"/>
<dbReference type="OrthoDB" id="10253401at2759"/>
<evidence type="ECO:0000256" key="3">
    <source>
        <dbReference type="ARBA" id="ARBA00023163"/>
    </source>
</evidence>
<evidence type="ECO:0000256" key="4">
    <source>
        <dbReference type="SAM" id="MobiDB-lite"/>
    </source>
</evidence>
<dbReference type="Gene3D" id="1.10.260.40">
    <property type="entry name" value="lambda repressor-like DNA-binding domains"/>
    <property type="match status" value="1"/>
</dbReference>
<feature type="compositionally biased region" description="Polar residues" evidence="4">
    <location>
        <begin position="39"/>
        <end position="56"/>
    </location>
</feature>
<dbReference type="GO" id="GO:0006357">
    <property type="term" value="P:regulation of transcription by RNA polymerase II"/>
    <property type="evidence" value="ECO:0007669"/>
    <property type="project" value="UniProtKB-ARBA"/>
</dbReference>
<dbReference type="Proteomes" id="UP000069940">
    <property type="component" value="Unassembled WGS sequence"/>
</dbReference>
<protein>
    <submittedName>
        <fullName evidence="6">Putative transcription factor mbf1</fullName>
    </submittedName>
</protein>
<dbReference type="InterPro" id="IPR010982">
    <property type="entry name" value="Lambda_DNA-bd_dom_sf"/>
</dbReference>
<evidence type="ECO:0000259" key="5">
    <source>
        <dbReference type="PROSITE" id="PS50943"/>
    </source>
</evidence>
<reference evidence="7" key="3">
    <citation type="submission" date="2025-05" db="UniProtKB">
        <authorList>
            <consortium name="EnsemblMetazoa"/>
        </authorList>
    </citation>
    <scope>IDENTIFICATION</scope>
    <source>
        <strain evidence="7">Foshan</strain>
    </source>
</reference>
<dbReference type="FunFam" id="1.10.260.40:FF:000015">
    <property type="entry name" value="Endothelial differentiation-related factor 1"/>
    <property type="match status" value="1"/>
</dbReference>
<evidence type="ECO:0000256" key="2">
    <source>
        <dbReference type="ARBA" id="ARBA00023125"/>
    </source>
</evidence>
<dbReference type="KEGG" id="aalb:109424237"/>
<dbReference type="PANTHER" id="PTHR10245">
    <property type="entry name" value="ENDOTHELIAL DIFFERENTIATION-RELATED FACTOR 1 MULTIPROTEIN BRIDGING FACTOR 1"/>
    <property type="match status" value="1"/>
</dbReference>
<keyword evidence="1" id="KW-0805">Transcription regulation</keyword>
<dbReference type="VEuPathDB" id="VectorBase:AALC636_016328"/>
<evidence type="ECO:0000256" key="1">
    <source>
        <dbReference type="ARBA" id="ARBA00023015"/>
    </source>
</evidence>
<evidence type="ECO:0000313" key="8">
    <source>
        <dbReference type="Proteomes" id="UP000069940"/>
    </source>
</evidence>